<reference evidence="7 8" key="1">
    <citation type="submission" date="2023-07" db="EMBL/GenBank/DDBJ databases">
        <title>Genomic Encyclopedia of Type Strains, Phase IV (KMG-IV): sequencing the most valuable type-strain genomes for metagenomic binning, comparative biology and taxonomic classification.</title>
        <authorList>
            <person name="Goeker M."/>
        </authorList>
    </citation>
    <scope>NUCLEOTIDE SEQUENCE [LARGE SCALE GENOMIC DNA]</scope>
    <source>
        <strain evidence="7 8">DSM 20694</strain>
    </source>
</reference>
<feature type="domain" description="Thiamin pyrophosphokinase thiamin-binding" evidence="6">
    <location>
        <begin position="143"/>
        <end position="209"/>
    </location>
</feature>
<dbReference type="InterPro" id="IPR053149">
    <property type="entry name" value="TPK"/>
</dbReference>
<dbReference type="Proteomes" id="UP001228504">
    <property type="component" value="Unassembled WGS sequence"/>
</dbReference>
<dbReference type="InterPro" id="IPR036759">
    <property type="entry name" value="TPK_catalytic_sf"/>
</dbReference>
<name>A0ABT9UQI4_9FIRM</name>
<dbReference type="EMBL" id="JAUSUF010000002">
    <property type="protein sequence ID" value="MDQ0148901.1"/>
    <property type="molecule type" value="Genomic_DNA"/>
</dbReference>
<dbReference type="SMART" id="SM00983">
    <property type="entry name" value="TPK_B1_binding"/>
    <property type="match status" value="1"/>
</dbReference>
<dbReference type="InterPro" id="IPR007371">
    <property type="entry name" value="TPK_catalytic"/>
</dbReference>
<evidence type="ECO:0000256" key="3">
    <source>
        <dbReference type="ARBA" id="ARBA00022777"/>
    </source>
</evidence>
<dbReference type="CDD" id="cd07995">
    <property type="entry name" value="TPK"/>
    <property type="match status" value="1"/>
</dbReference>
<dbReference type="PANTHER" id="PTHR41299:SF1">
    <property type="entry name" value="THIAMINE PYROPHOSPHOKINASE"/>
    <property type="match status" value="1"/>
</dbReference>
<dbReference type="Pfam" id="PF04263">
    <property type="entry name" value="TPK_catalytic"/>
    <property type="match status" value="1"/>
</dbReference>
<evidence type="ECO:0000256" key="1">
    <source>
        <dbReference type="ARBA" id="ARBA00022679"/>
    </source>
</evidence>
<dbReference type="InterPro" id="IPR006282">
    <property type="entry name" value="Thi_PPkinase"/>
</dbReference>
<keyword evidence="3" id="KW-0418">Kinase</keyword>
<sequence length="215" mass="24349">MHKMRAIIVSGGTSPSGKLLKSYLKEDDIIIGVDSGCNTLYKLNIMPNLILGDFDSIDKDVLNYFLSKEVNLERYSSHKDYSDTHLAYRRAKGIYNVSEILMFGVTGTRLDHTLGNIGLLFNGLKDNISIQIIDEHNRMFIVDKSSVIKKEEGSYVSFHALSEVVKNFTIRGGKYDLTDYNMKLLEPRAICNEFLDGDINITFSEGIILVMYTRD</sequence>
<organism evidence="7 8">
    <name type="scientific">Eubacterium multiforme</name>
    <dbReference type="NCBI Taxonomy" id="83339"/>
    <lineage>
        <taxon>Bacteria</taxon>
        <taxon>Bacillati</taxon>
        <taxon>Bacillota</taxon>
        <taxon>Clostridia</taxon>
        <taxon>Eubacteriales</taxon>
        <taxon>Eubacteriaceae</taxon>
        <taxon>Eubacterium</taxon>
    </lineage>
</organism>
<dbReference type="Gene3D" id="3.40.50.10240">
    <property type="entry name" value="Thiamin pyrophosphokinase, catalytic domain"/>
    <property type="match status" value="1"/>
</dbReference>
<dbReference type="GO" id="GO:0004788">
    <property type="term" value="F:thiamine diphosphokinase activity"/>
    <property type="evidence" value="ECO:0007669"/>
    <property type="project" value="UniProtKB-EC"/>
</dbReference>
<evidence type="ECO:0000256" key="5">
    <source>
        <dbReference type="NCBIfam" id="TIGR01378"/>
    </source>
</evidence>
<proteinExistence type="predicted"/>
<protein>
    <recommendedName>
        <fullName evidence="5">Thiamine diphosphokinase</fullName>
        <ecNumber evidence="5">2.7.6.2</ecNumber>
    </recommendedName>
</protein>
<dbReference type="Pfam" id="PF04265">
    <property type="entry name" value="TPK_B1_binding"/>
    <property type="match status" value="1"/>
</dbReference>
<evidence type="ECO:0000259" key="6">
    <source>
        <dbReference type="SMART" id="SM00983"/>
    </source>
</evidence>
<evidence type="ECO:0000256" key="4">
    <source>
        <dbReference type="ARBA" id="ARBA00022840"/>
    </source>
</evidence>
<dbReference type="EC" id="2.7.6.2" evidence="5"/>
<dbReference type="SUPFAM" id="SSF63862">
    <property type="entry name" value="Thiamin pyrophosphokinase, substrate-binding domain"/>
    <property type="match status" value="1"/>
</dbReference>
<accession>A0ABT9UQI4</accession>
<keyword evidence="1 7" id="KW-0808">Transferase</keyword>
<dbReference type="NCBIfam" id="TIGR01378">
    <property type="entry name" value="thi_PPkinase"/>
    <property type="match status" value="1"/>
</dbReference>
<comment type="caution">
    <text evidence="7">The sequence shown here is derived from an EMBL/GenBank/DDBJ whole genome shotgun (WGS) entry which is preliminary data.</text>
</comment>
<evidence type="ECO:0000313" key="7">
    <source>
        <dbReference type="EMBL" id="MDQ0148901.1"/>
    </source>
</evidence>
<dbReference type="InterPro" id="IPR007373">
    <property type="entry name" value="Thiamin_PyroPKinase_B1-bd"/>
</dbReference>
<keyword evidence="2" id="KW-0547">Nucleotide-binding</keyword>
<evidence type="ECO:0000313" key="8">
    <source>
        <dbReference type="Proteomes" id="UP001228504"/>
    </source>
</evidence>
<keyword evidence="8" id="KW-1185">Reference proteome</keyword>
<gene>
    <name evidence="7" type="ORF">J2S18_000831</name>
</gene>
<keyword evidence="4" id="KW-0067">ATP-binding</keyword>
<evidence type="ECO:0000256" key="2">
    <source>
        <dbReference type="ARBA" id="ARBA00022741"/>
    </source>
</evidence>
<dbReference type="PANTHER" id="PTHR41299">
    <property type="entry name" value="THIAMINE PYROPHOSPHOKINASE"/>
    <property type="match status" value="1"/>
</dbReference>
<dbReference type="InterPro" id="IPR036371">
    <property type="entry name" value="TPK_B1-bd_sf"/>
</dbReference>
<dbReference type="SUPFAM" id="SSF63999">
    <property type="entry name" value="Thiamin pyrophosphokinase, catalytic domain"/>
    <property type="match status" value="1"/>
</dbReference>